<dbReference type="Gene3D" id="3.90.1150.10">
    <property type="entry name" value="Aspartate Aminotransferase, domain 1"/>
    <property type="match status" value="1"/>
</dbReference>
<keyword evidence="3 4" id="KW-0663">Pyridoxal phosphate</keyword>
<evidence type="ECO:0000256" key="3">
    <source>
        <dbReference type="ARBA" id="ARBA00022898"/>
    </source>
</evidence>
<name>A0A384DL43_URSMA</name>
<accession>A0A384DL43</accession>
<dbReference type="AlphaFoldDB" id="A0A384DL43"/>
<dbReference type="SUPFAM" id="SSF53383">
    <property type="entry name" value="PLP-dependent transferases"/>
    <property type="match status" value="1"/>
</dbReference>
<evidence type="ECO:0000256" key="2">
    <source>
        <dbReference type="ARBA" id="ARBA00008954"/>
    </source>
</evidence>
<dbReference type="GO" id="GO:0005739">
    <property type="term" value="C:mitochondrion"/>
    <property type="evidence" value="ECO:0007669"/>
    <property type="project" value="TreeGrafter"/>
</dbReference>
<dbReference type="OrthoDB" id="10261433at2759"/>
<evidence type="ECO:0000256" key="5">
    <source>
        <dbReference type="SAM" id="MobiDB-lite"/>
    </source>
</evidence>
<evidence type="ECO:0000313" key="7">
    <source>
        <dbReference type="RefSeq" id="XP_008707716.1"/>
    </source>
</evidence>
<feature type="region of interest" description="Disordered" evidence="5">
    <location>
        <begin position="1"/>
        <end position="76"/>
    </location>
</feature>
<dbReference type="CTD" id="85007"/>
<gene>
    <name evidence="7" type="primary">PHYKPL</name>
</gene>
<dbReference type="InterPro" id="IPR015424">
    <property type="entry name" value="PyrdxlP-dep_Trfase"/>
</dbReference>
<dbReference type="GO" id="GO:0008483">
    <property type="term" value="F:transaminase activity"/>
    <property type="evidence" value="ECO:0007669"/>
    <property type="project" value="InterPro"/>
</dbReference>
<comment type="similarity">
    <text evidence="2 4">Belongs to the class-III pyridoxal-phosphate-dependent aminotransferase family.</text>
</comment>
<dbReference type="GeneID" id="103679971"/>
<organism evidence="6 7">
    <name type="scientific">Ursus maritimus</name>
    <name type="common">Polar bear</name>
    <name type="synonym">Thalarctos maritimus</name>
    <dbReference type="NCBI Taxonomy" id="29073"/>
    <lineage>
        <taxon>Eukaryota</taxon>
        <taxon>Metazoa</taxon>
        <taxon>Chordata</taxon>
        <taxon>Craniata</taxon>
        <taxon>Vertebrata</taxon>
        <taxon>Euteleostomi</taxon>
        <taxon>Mammalia</taxon>
        <taxon>Eutheria</taxon>
        <taxon>Laurasiatheria</taxon>
        <taxon>Carnivora</taxon>
        <taxon>Caniformia</taxon>
        <taxon>Ursidae</taxon>
        <taxon>Ursus</taxon>
    </lineage>
</organism>
<sequence>MARRSGSMWYALPKRATGRCAHPGPDDTALSLPTGTSPRHLPGSLPGGPPQSSWGLCRRGEARGEQRAGEGQEDRSLLCGVSAQRRGADHPPSRLLPGSSRLQGEDFVPDIVTMGKSIGNGHPVACVATTQAVARAFEATGVEYFNTFGGSPVSCAVGLAVLHVLEKEQLQAHAASVGSVLMELLRQQKAKHPIIGDVRGIGLFIGVDLIKDEATRKPATEEANYMVSRYFFLETSCLCSVQGPDWEGAPPRPGVCCCHHAPGHLGPTEGCLKELAAGPEQGRGHRSVCPSAWWPAPCSHGFTWVRAVHSQGRQGHRGSQTQKLRFASLGGPGGSCFSAATPGTVAEPDLGLPVPTAVGFGDGQASCSLPGWKASG</sequence>
<dbReference type="GO" id="GO:0030170">
    <property type="term" value="F:pyridoxal phosphate binding"/>
    <property type="evidence" value="ECO:0007669"/>
    <property type="project" value="InterPro"/>
</dbReference>
<evidence type="ECO:0000256" key="4">
    <source>
        <dbReference type="RuleBase" id="RU003560"/>
    </source>
</evidence>
<dbReference type="InterPro" id="IPR005814">
    <property type="entry name" value="Aminotrans_3"/>
</dbReference>
<proteinExistence type="inferred from homology"/>
<dbReference type="InterPro" id="IPR015422">
    <property type="entry name" value="PyrdxlP-dep_Trfase_small"/>
</dbReference>
<reference evidence="7" key="1">
    <citation type="submission" date="2025-08" db="UniProtKB">
        <authorList>
            <consortium name="RefSeq"/>
        </authorList>
    </citation>
    <scope>IDENTIFICATION</scope>
    <source>
        <tissue evidence="7">Whole blood</tissue>
    </source>
</reference>
<dbReference type="Gene3D" id="3.40.640.10">
    <property type="entry name" value="Type I PLP-dependent aspartate aminotransferase-like (Major domain)"/>
    <property type="match status" value="1"/>
</dbReference>
<feature type="compositionally biased region" description="Basic and acidic residues" evidence="5">
    <location>
        <begin position="58"/>
        <end position="76"/>
    </location>
</feature>
<dbReference type="RefSeq" id="XP_008707716.1">
    <property type="nucleotide sequence ID" value="XM_008709494.2"/>
</dbReference>
<comment type="cofactor">
    <cofactor evidence="1">
        <name>pyridoxal 5'-phosphate</name>
        <dbReference type="ChEBI" id="CHEBI:597326"/>
    </cofactor>
</comment>
<dbReference type="PANTHER" id="PTHR45688">
    <property type="match status" value="1"/>
</dbReference>
<protein>
    <submittedName>
        <fullName evidence="7">5-phosphohydroxy-L-lysine phospho-lyase isoform X4</fullName>
    </submittedName>
</protein>
<keyword evidence="6" id="KW-1185">Reference proteome</keyword>
<dbReference type="Pfam" id="PF00202">
    <property type="entry name" value="Aminotran_3"/>
    <property type="match status" value="1"/>
</dbReference>
<evidence type="ECO:0000313" key="6">
    <source>
        <dbReference type="Proteomes" id="UP000261680"/>
    </source>
</evidence>
<dbReference type="Proteomes" id="UP000261680">
    <property type="component" value="Unplaced"/>
</dbReference>
<evidence type="ECO:0000256" key="1">
    <source>
        <dbReference type="ARBA" id="ARBA00001933"/>
    </source>
</evidence>
<dbReference type="InterPro" id="IPR015421">
    <property type="entry name" value="PyrdxlP-dep_Trfase_major"/>
</dbReference>
<dbReference type="PANTHER" id="PTHR45688:SF6">
    <property type="entry name" value="5-PHOSPHOHYDROXY-L-LYSINE PHOSPHO-LYASE"/>
    <property type="match status" value="1"/>
</dbReference>